<dbReference type="AGR" id="ZFIN:ZDB-GENE-060503-388"/>
<dbReference type="Bgee" id="ENSDARG00000071347">
    <property type="expression patterns" value="Expressed in mesonephros and 20 other cell types or tissues"/>
</dbReference>
<dbReference type="GO" id="GO:0030276">
    <property type="term" value="F:clathrin binding"/>
    <property type="evidence" value="ECO:0000318"/>
    <property type="project" value="GO_Central"/>
</dbReference>
<dbReference type="eggNOG" id="ENOG502QPXF">
    <property type="taxonomic scope" value="Eukaryota"/>
</dbReference>
<evidence type="ECO:0000313" key="1">
    <source>
        <dbReference type="Proteomes" id="UP000000437"/>
    </source>
</evidence>
<dbReference type="OrthoDB" id="5917212at2759"/>
<dbReference type="PANTHER" id="PTHR16156:SF10">
    <property type="entry name" value="AFTIPHILIN-RELATED"/>
    <property type="match status" value="1"/>
</dbReference>
<accession>A0ACD6B643</accession>
<dbReference type="GeneTree" id="ENSGT00940000154186"/>
<gene>
    <name evidence="2 3" type="primary">aftphb</name>
</gene>
<dbReference type="PaxDb" id="7955-ENSDARP00000120759"/>
<sequence>MEPDVVRLYSSSPPPLDETGEEEEEDEFGEFGGFDGGGVSSSFSLSELDTPTTYDQSNALEDSPPDLIIKCTQNIIVSENNGWTNEKERETESISSFGIAEKESSGILTNGMTSSDLQVELSDRSDQNSPSMGSDVQNSSTGDEHSLSNGYSESCSNSDLDQSLHNCLQSTHIEVNYGRDASIADVLDKSRITDKLPDSNNHSSCTEACELRDTEAGMEICGNSQFLSSCRDAQEVEGEQDQSENCFAADCLEESMDHVDKAEAETVSSVDADLISDMQLSGDTIEIHGSFANSEVGIDADVETSADPTADEDFCDFRDATQGFTDFSRTESMTQEGLPEFVTAMSRCSTDDDFGDTDTLKDFKEEDELAEEMAGEEGGFCSELPPSDSFADFSSAPFEGAAGGEDDGWAAFAPRESPKGDQDSWATFGEEQSTYAGKEEQDVETSSAPSREDIQSSTVDFSCKIQHLFKTAFPLDVHAEVSEVTEVLPLHKFLPAQDPQEQRDPSSSFFAQENALVMWRHLQDILGSHGLKFKWAGSHSNRILLNCLGIRNILFTGDKNQPLIVPMFAAGLGMLEPTKESQKSPASPALCPSAPLESGNILCTQVAPSLAISIDAQDEGISKLNLDYFGPVDECSSDSETDTPLPGVDPEIYELTTAKMENNTTGRNIADAFTKLMESIEKTKPTVRKPETDEEMSEEAAKVISLLPDLSFMKARVLMFPSILTPAANHT</sequence>
<evidence type="ECO:0000313" key="2">
    <source>
        <dbReference type="RefSeq" id="XP_021323088.2"/>
    </source>
</evidence>
<dbReference type="GO" id="GO:0003341">
    <property type="term" value="P:cilium movement"/>
    <property type="evidence" value="ECO:0000315"/>
    <property type="project" value="ZFIN"/>
</dbReference>
<keyword evidence="1" id="KW-1185">Reference proteome</keyword>
<dbReference type="ZFIN" id="ZDB-GENE-060503-388">
    <property type="gene designation" value="aftphb"/>
</dbReference>
<name>A0ACD6B643_DANRE</name>
<evidence type="ECO:0000313" key="3">
    <source>
        <dbReference type="ZFIN" id="ZDB-GENE-060503-388"/>
    </source>
</evidence>
<reference evidence="2" key="1">
    <citation type="submission" date="2025-08" db="UniProtKB">
        <authorList>
            <consortium name="RefSeq"/>
        </authorList>
    </citation>
    <scope>IDENTIFICATION</scope>
    <source>
        <strain evidence="2">Tuebingen</strain>
        <tissue evidence="2">Fibroblasts and whole tissue</tissue>
    </source>
</reference>
<dbReference type="GO" id="GO:0032588">
    <property type="term" value="C:trans-Golgi network membrane"/>
    <property type="evidence" value="ECO:0000318"/>
    <property type="project" value="GO_Central"/>
</dbReference>
<dbReference type="Proteomes" id="UP000000437">
    <property type="component" value="Chromosome 17"/>
</dbReference>
<organism evidence="1 2">
    <name type="scientific">Danio rerio</name>
    <name type="common">Zebrafish</name>
    <name type="synonym">Brachydanio rerio</name>
    <dbReference type="NCBI Taxonomy" id="7955"/>
    <lineage>
        <taxon>Eukaryota</taxon>
        <taxon>Metazoa</taxon>
        <taxon>Chordata</taxon>
        <taxon>Craniata</taxon>
        <taxon>Vertebrata</taxon>
        <taxon>Euteleostomi</taxon>
        <taxon>Actinopterygii</taxon>
        <taxon>Neopterygii</taxon>
        <taxon>Teleostei</taxon>
        <taxon>Ostariophysi</taxon>
        <taxon>Cypriniformes</taxon>
        <taxon>Danionidae</taxon>
        <taxon>Danioninae</taxon>
        <taxon>Danio</taxon>
    </lineage>
</organism>
<dbReference type="RefSeq" id="XP_021323088.2">
    <property type="nucleotide sequence ID" value="XM_021467413.3"/>
</dbReference>
<proteinExistence type="predicted"/>
<dbReference type="STRING" id="7955.ENSDARP00000120759"/>
<dbReference type="InterPro" id="IPR029205">
    <property type="entry name" value="Clathrin-bd"/>
</dbReference>
<protein>
    <submittedName>
        <fullName evidence="2">Uncharacterized protein aftphb isoform X1</fullName>
    </submittedName>
</protein>
<dbReference type="InterPro" id="IPR046359">
    <property type="entry name" value="Aftin-like"/>
</dbReference>
<dbReference type="OMA" id="DFSCKIQ"/>
<dbReference type="GO" id="GO:0030121">
    <property type="term" value="C:AP-1 adaptor complex"/>
    <property type="evidence" value="ECO:0000318"/>
    <property type="project" value="GO_Central"/>
</dbReference>
<dbReference type="KEGG" id="dre:100004990"/>
<dbReference type="CTD" id="100004990"/>
<dbReference type="PANTHER" id="PTHR16156">
    <property type="entry name" value="AFTIPHILIN A-RELATED"/>
    <property type="match status" value="1"/>
</dbReference>
<dbReference type="GO" id="GO:0005737">
    <property type="term" value="C:cytoplasm"/>
    <property type="evidence" value="ECO:0000314"/>
    <property type="project" value="ZFIN"/>
</dbReference>
<dbReference type="Pfam" id="PF15045">
    <property type="entry name" value="Clathrin_bdg"/>
    <property type="match status" value="1"/>
</dbReference>